<evidence type="ECO:0000313" key="3">
    <source>
        <dbReference type="Proteomes" id="UP000053144"/>
    </source>
</evidence>
<protein>
    <submittedName>
        <fullName evidence="2">Uncharacterized protein</fullName>
    </submittedName>
</protein>
<dbReference type="Gramene" id="KOM50065">
    <property type="protein sequence ID" value="KOM50065"/>
    <property type="gene ID" value="LR48_Vigan08g089200"/>
</dbReference>
<dbReference type="Proteomes" id="UP000053144">
    <property type="component" value="Chromosome 8"/>
</dbReference>
<reference evidence="3" key="1">
    <citation type="journal article" date="2015" name="Proc. Natl. Acad. Sci. U.S.A.">
        <title>Genome sequencing of adzuki bean (Vigna angularis) provides insight into high starch and low fat accumulation and domestication.</title>
        <authorList>
            <person name="Yang K."/>
            <person name="Tian Z."/>
            <person name="Chen C."/>
            <person name="Luo L."/>
            <person name="Zhao B."/>
            <person name="Wang Z."/>
            <person name="Yu L."/>
            <person name="Li Y."/>
            <person name="Sun Y."/>
            <person name="Li W."/>
            <person name="Chen Y."/>
            <person name="Li Y."/>
            <person name="Zhang Y."/>
            <person name="Ai D."/>
            <person name="Zhao J."/>
            <person name="Shang C."/>
            <person name="Ma Y."/>
            <person name="Wu B."/>
            <person name="Wang M."/>
            <person name="Gao L."/>
            <person name="Sun D."/>
            <person name="Zhang P."/>
            <person name="Guo F."/>
            <person name="Wang W."/>
            <person name="Li Y."/>
            <person name="Wang J."/>
            <person name="Varshney R.K."/>
            <person name="Wang J."/>
            <person name="Ling H.Q."/>
            <person name="Wan P."/>
        </authorList>
    </citation>
    <scope>NUCLEOTIDE SEQUENCE</scope>
    <source>
        <strain evidence="3">cv. Jingnong 6</strain>
    </source>
</reference>
<feature type="region of interest" description="Disordered" evidence="1">
    <location>
        <begin position="75"/>
        <end position="146"/>
    </location>
</feature>
<organism evidence="2 3">
    <name type="scientific">Phaseolus angularis</name>
    <name type="common">Azuki bean</name>
    <name type="synonym">Vigna angularis</name>
    <dbReference type="NCBI Taxonomy" id="3914"/>
    <lineage>
        <taxon>Eukaryota</taxon>
        <taxon>Viridiplantae</taxon>
        <taxon>Streptophyta</taxon>
        <taxon>Embryophyta</taxon>
        <taxon>Tracheophyta</taxon>
        <taxon>Spermatophyta</taxon>
        <taxon>Magnoliopsida</taxon>
        <taxon>eudicotyledons</taxon>
        <taxon>Gunneridae</taxon>
        <taxon>Pentapetalae</taxon>
        <taxon>rosids</taxon>
        <taxon>fabids</taxon>
        <taxon>Fabales</taxon>
        <taxon>Fabaceae</taxon>
        <taxon>Papilionoideae</taxon>
        <taxon>50 kb inversion clade</taxon>
        <taxon>NPAAA clade</taxon>
        <taxon>indigoferoid/millettioid clade</taxon>
        <taxon>Phaseoleae</taxon>
        <taxon>Vigna</taxon>
    </lineage>
</organism>
<dbReference type="AlphaFoldDB" id="A0A0L9V4R3"/>
<dbReference type="EMBL" id="CM003378">
    <property type="protein sequence ID" value="KOM50065.1"/>
    <property type="molecule type" value="Genomic_DNA"/>
</dbReference>
<accession>A0A0L9V4R3</accession>
<evidence type="ECO:0000256" key="1">
    <source>
        <dbReference type="SAM" id="MobiDB-lite"/>
    </source>
</evidence>
<feature type="compositionally biased region" description="Basic and acidic residues" evidence="1">
    <location>
        <begin position="77"/>
        <end position="146"/>
    </location>
</feature>
<sequence>MAPVIFADRHRFLNRGIFRRDSHHHHEHQNNPNLTTTTTTITAATIDAPPPLALPSRGDALVGDFGAVVFRARPRERRSERASQRERESQRDNDGAERAREARPRGGRRDRGRRDRGEGGKSEGREARAREARAREARARRGESDQGARFSFNLGKKCGKIRGLYASVLLGPEVVEAYTPRSFLPTDAVYPFHLGFLLIASETVSETTN</sequence>
<gene>
    <name evidence="2" type="ORF">LR48_Vigan08g089200</name>
</gene>
<name>A0A0L9V4R3_PHAAN</name>
<proteinExistence type="predicted"/>
<evidence type="ECO:0000313" key="2">
    <source>
        <dbReference type="EMBL" id="KOM50065.1"/>
    </source>
</evidence>